<proteinExistence type="predicted"/>
<sequence length="429" mass="47088">MPSQRKKRQRRMRRLHGQWKFLEDQYIVTGKRMSGVCGVHNQPQEAQIKAQAKVPSSQPEVTSIIEPLTPQVAEPKVIEIAEVEAATEPHVSETETSAPEEVIAPKEGIDIRDPEEIRVPQQMVAPELREAPKLEAPEFIEVEILEDVAVSEVPSLQISDVMTPPKMEVVPEISTSQKISSSEVMKKTEVSFSEMTILEGKEAPENMATVSELTASKETLEVSYPDGSVPEIEAPVMEVPKVQSLEALDVTPPKMEAVPEVMGAHIVTATIDTLVTPEVMTPPQMFIPEIVEAPDVTESPKFTAGLEKIKAPEIVPPKLTACSEWSAPETVEAPKAVNVVKVTSNKELETSEDTKVPNVMKPQKLPCSEIKDPKVLDCDDLDVTEPDVILAPEMEAQETTADVPEVLFEVPINFPPEEPAVQENIISTA</sequence>
<organism evidence="1 2">
    <name type="scientific">Ameiurus melas</name>
    <name type="common">Black bullhead</name>
    <name type="synonym">Silurus melas</name>
    <dbReference type="NCBI Taxonomy" id="219545"/>
    <lineage>
        <taxon>Eukaryota</taxon>
        <taxon>Metazoa</taxon>
        <taxon>Chordata</taxon>
        <taxon>Craniata</taxon>
        <taxon>Vertebrata</taxon>
        <taxon>Euteleostomi</taxon>
        <taxon>Actinopterygii</taxon>
        <taxon>Neopterygii</taxon>
        <taxon>Teleostei</taxon>
        <taxon>Ostariophysi</taxon>
        <taxon>Siluriformes</taxon>
        <taxon>Ictaluridae</taxon>
        <taxon>Ameiurus</taxon>
    </lineage>
</organism>
<name>A0A7J5ZIM5_AMEME</name>
<accession>A0A7J5ZIM5</accession>
<evidence type="ECO:0000313" key="1">
    <source>
        <dbReference type="EMBL" id="KAF4070336.1"/>
    </source>
</evidence>
<comment type="caution">
    <text evidence="1">The sequence shown here is derived from an EMBL/GenBank/DDBJ whole genome shotgun (WGS) entry which is preliminary data.</text>
</comment>
<evidence type="ECO:0000313" key="2">
    <source>
        <dbReference type="Proteomes" id="UP000593565"/>
    </source>
</evidence>
<keyword evidence="2" id="KW-1185">Reference proteome</keyword>
<reference evidence="1 2" key="1">
    <citation type="submission" date="2020-02" db="EMBL/GenBank/DDBJ databases">
        <title>A chromosome-scale genome assembly of the black bullhead catfish (Ameiurus melas).</title>
        <authorList>
            <person name="Wen M."/>
            <person name="Zham M."/>
            <person name="Cabau C."/>
            <person name="Klopp C."/>
            <person name="Donnadieu C."/>
            <person name="Roques C."/>
            <person name="Bouchez O."/>
            <person name="Lampietro C."/>
            <person name="Jouanno E."/>
            <person name="Herpin A."/>
            <person name="Louis A."/>
            <person name="Berthelot C."/>
            <person name="Parey E."/>
            <person name="Roest-Crollius H."/>
            <person name="Braasch I."/>
            <person name="Postlethwait J."/>
            <person name="Robinson-Rechavi M."/>
            <person name="Echchiki A."/>
            <person name="Begum T."/>
            <person name="Montfort J."/>
            <person name="Schartl M."/>
            <person name="Bobe J."/>
            <person name="Guiguen Y."/>
        </authorList>
    </citation>
    <scope>NUCLEOTIDE SEQUENCE [LARGE SCALE GENOMIC DNA]</scope>
    <source>
        <strain evidence="1">M_S1</strain>
        <tissue evidence="1">Blood</tissue>
    </source>
</reference>
<gene>
    <name evidence="1" type="ORF">AMELA_G00284250</name>
</gene>
<dbReference type="Proteomes" id="UP000593565">
    <property type="component" value="Unassembled WGS sequence"/>
</dbReference>
<dbReference type="AlphaFoldDB" id="A0A7J5ZIM5"/>
<dbReference type="EMBL" id="JAAGNN010000029">
    <property type="protein sequence ID" value="KAF4070336.1"/>
    <property type="molecule type" value="Genomic_DNA"/>
</dbReference>
<protein>
    <submittedName>
        <fullName evidence="1">Uncharacterized protein</fullName>
    </submittedName>
</protein>